<evidence type="ECO:0000313" key="2">
    <source>
        <dbReference type="EMBL" id="MCD7456427.1"/>
    </source>
</evidence>
<feature type="region of interest" description="Disordered" evidence="1">
    <location>
        <begin position="1"/>
        <end position="20"/>
    </location>
</feature>
<sequence>MENQSGQQEKPKRKRKTNSSLVNNISGYRVLPIYISGQIPLFLVLRFSGFFPLSASLSPWVGRCHCLPSGEILHSHVILSNQSLHWKVKASLLGW</sequence>
<gene>
    <name evidence="2" type="ORF">HAX54_031731</name>
</gene>
<protein>
    <submittedName>
        <fullName evidence="2">Uncharacterized protein</fullName>
    </submittedName>
</protein>
<proteinExistence type="predicted"/>
<dbReference type="EMBL" id="JACEIK010000402">
    <property type="protein sequence ID" value="MCD7456427.1"/>
    <property type="molecule type" value="Genomic_DNA"/>
</dbReference>
<dbReference type="Proteomes" id="UP000823775">
    <property type="component" value="Unassembled WGS sequence"/>
</dbReference>
<accession>A0ABS8SC44</accession>
<name>A0ABS8SC44_DATST</name>
<keyword evidence="3" id="KW-1185">Reference proteome</keyword>
<reference evidence="2 3" key="1">
    <citation type="journal article" date="2021" name="BMC Genomics">
        <title>Datura genome reveals duplications of psychoactive alkaloid biosynthetic genes and high mutation rate following tissue culture.</title>
        <authorList>
            <person name="Rajewski A."/>
            <person name="Carter-House D."/>
            <person name="Stajich J."/>
            <person name="Litt A."/>
        </authorList>
    </citation>
    <scope>NUCLEOTIDE SEQUENCE [LARGE SCALE GENOMIC DNA]</scope>
    <source>
        <strain evidence="2">AR-01</strain>
    </source>
</reference>
<organism evidence="2 3">
    <name type="scientific">Datura stramonium</name>
    <name type="common">Jimsonweed</name>
    <name type="synonym">Common thornapple</name>
    <dbReference type="NCBI Taxonomy" id="4076"/>
    <lineage>
        <taxon>Eukaryota</taxon>
        <taxon>Viridiplantae</taxon>
        <taxon>Streptophyta</taxon>
        <taxon>Embryophyta</taxon>
        <taxon>Tracheophyta</taxon>
        <taxon>Spermatophyta</taxon>
        <taxon>Magnoliopsida</taxon>
        <taxon>eudicotyledons</taxon>
        <taxon>Gunneridae</taxon>
        <taxon>Pentapetalae</taxon>
        <taxon>asterids</taxon>
        <taxon>lamiids</taxon>
        <taxon>Solanales</taxon>
        <taxon>Solanaceae</taxon>
        <taxon>Solanoideae</taxon>
        <taxon>Datureae</taxon>
        <taxon>Datura</taxon>
    </lineage>
</organism>
<evidence type="ECO:0000256" key="1">
    <source>
        <dbReference type="SAM" id="MobiDB-lite"/>
    </source>
</evidence>
<comment type="caution">
    <text evidence="2">The sequence shown here is derived from an EMBL/GenBank/DDBJ whole genome shotgun (WGS) entry which is preliminary data.</text>
</comment>
<evidence type="ECO:0000313" key="3">
    <source>
        <dbReference type="Proteomes" id="UP000823775"/>
    </source>
</evidence>